<dbReference type="GO" id="GO:0000976">
    <property type="term" value="F:transcription cis-regulatory region binding"/>
    <property type="evidence" value="ECO:0007669"/>
    <property type="project" value="TreeGrafter"/>
</dbReference>
<proteinExistence type="predicted"/>
<name>E5XMH7_SEGRC</name>
<dbReference type="PROSITE" id="PS50977">
    <property type="entry name" value="HTH_TETR_2"/>
    <property type="match status" value="1"/>
</dbReference>
<dbReference type="PANTHER" id="PTHR30055:SF226">
    <property type="entry name" value="HTH-TYPE TRANSCRIPTIONAL REGULATOR PKSA"/>
    <property type="match status" value="1"/>
</dbReference>
<dbReference type="Proteomes" id="UP000004816">
    <property type="component" value="Unassembled WGS sequence"/>
</dbReference>
<evidence type="ECO:0000313" key="5">
    <source>
        <dbReference type="Proteomes" id="UP000004816"/>
    </source>
</evidence>
<keyword evidence="1 2" id="KW-0238">DNA-binding</keyword>
<dbReference type="InterPro" id="IPR001647">
    <property type="entry name" value="HTH_TetR"/>
</dbReference>
<evidence type="ECO:0000256" key="2">
    <source>
        <dbReference type="PROSITE-ProRule" id="PRU00335"/>
    </source>
</evidence>
<protein>
    <recommendedName>
        <fullName evidence="3">HTH tetR-type domain-containing protein</fullName>
    </recommendedName>
</protein>
<keyword evidence="5" id="KW-1185">Reference proteome</keyword>
<gene>
    <name evidence="4" type="ORF">HMPREF9336_00697</name>
</gene>
<dbReference type="PRINTS" id="PR00455">
    <property type="entry name" value="HTHTETR"/>
</dbReference>
<dbReference type="PANTHER" id="PTHR30055">
    <property type="entry name" value="HTH-TYPE TRANSCRIPTIONAL REGULATOR RUTR"/>
    <property type="match status" value="1"/>
</dbReference>
<dbReference type="InterPro" id="IPR009057">
    <property type="entry name" value="Homeodomain-like_sf"/>
</dbReference>
<dbReference type="RefSeq" id="WP_021030683.1">
    <property type="nucleotide sequence ID" value="NZ_KI391954.1"/>
</dbReference>
<sequence length="221" mass="24292">MTASPPRNLGLRERKRAACAAQIHEAAVRLVVEHGYEAVTVAQIAEAAEVSAKTVFNYWGSKDGAILGIEEDGPDPAWVESYLAPENTDPFVPIIDLLASRSGTLSKEHSRRRAQAFLDHPRLTGQRLAYVQKLTEDLAALCARKLRQLRPEEPDEALIPEARLIATIALTVTRHAWQEFTDSDAPTPFHDHLARSVALHKKLCADFVDGAHSYKTSGGNP</sequence>
<dbReference type="InterPro" id="IPR050109">
    <property type="entry name" value="HTH-type_TetR-like_transc_reg"/>
</dbReference>
<feature type="domain" description="HTH tetR-type" evidence="3">
    <location>
        <begin position="17"/>
        <end position="77"/>
    </location>
</feature>
<dbReference type="GO" id="GO:0003700">
    <property type="term" value="F:DNA-binding transcription factor activity"/>
    <property type="evidence" value="ECO:0007669"/>
    <property type="project" value="TreeGrafter"/>
</dbReference>
<dbReference type="STRING" id="679197.HMPREF9336_00697"/>
<organism evidence="4 5">
    <name type="scientific">Segniliparus rugosus (strain ATCC BAA-974 / DSM 45345 / CCUG 50838 / CIP 108380 / JCM 13579 / CDC 945)</name>
    <dbReference type="NCBI Taxonomy" id="679197"/>
    <lineage>
        <taxon>Bacteria</taxon>
        <taxon>Bacillati</taxon>
        <taxon>Actinomycetota</taxon>
        <taxon>Actinomycetes</taxon>
        <taxon>Mycobacteriales</taxon>
        <taxon>Segniliparaceae</taxon>
        <taxon>Segniliparus</taxon>
    </lineage>
</organism>
<dbReference type="eggNOG" id="COG1309">
    <property type="taxonomic scope" value="Bacteria"/>
</dbReference>
<feature type="DNA-binding region" description="H-T-H motif" evidence="2">
    <location>
        <begin position="40"/>
        <end position="59"/>
    </location>
</feature>
<dbReference type="SUPFAM" id="SSF46689">
    <property type="entry name" value="Homeodomain-like"/>
    <property type="match status" value="1"/>
</dbReference>
<dbReference type="AlphaFoldDB" id="E5XMH7"/>
<dbReference type="Gene3D" id="1.10.357.10">
    <property type="entry name" value="Tetracycline Repressor, domain 2"/>
    <property type="match status" value="1"/>
</dbReference>
<evidence type="ECO:0000259" key="3">
    <source>
        <dbReference type="PROSITE" id="PS50977"/>
    </source>
</evidence>
<dbReference type="HOGENOM" id="CLU_069356_2_3_11"/>
<dbReference type="Pfam" id="PF00440">
    <property type="entry name" value="TetR_N"/>
    <property type="match status" value="1"/>
</dbReference>
<evidence type="ECO:0000256" key="1">
    <source>
        <dbReference type="ARBA" id="ARBA00023125"/>
    </source>
</evidence>
<reference evidence="4 5" key="1">
    <citation type="journal article" date="2011" name="Stand. Genomic Sci.">
        <title>High quality draft genome sequence of Segniliparus rugosus CDC 945(T)= (ATCC BAA-974(T)).</title>
        <authorList>
            <person name="Earl A.M."/>
            <person name="Desjardins C.A."/>
            <person name="Fitzgerald M.G."/>
            <person name="Arachchi H.M."/>
            <person name="Zeng Q."/>
            <person name="Mehta T."/>
            <person name="Griggs A."/>
            <person name="Birren B.W."/>
            <person name="Toney N.C."/>
            <person name="Carr J."/>
            <person name="Posey J."/>
            <person name="Butler W.R."/>
        </authorList>
    </citation>
    <scope>NUCLEOTIDE SEQUENCE [LARGE SCALE GENOMIC DNA]</scope>
    <source>
        <strain evidence="5">ATCC BAA-974 / DSM 45345 / CCUG 50838 / CIP 108380 / JCM 13579 / CDC 945</strain>
    </source>
</reference>
<comment type="caution">
    <text evidence="4">The sequence shown here is derived from an EMBL/GenBank/DDBJ whole genome shotgun (WGS) entry which is preliminary data.</text>
</comment>
<accession>E5XMH7</accession>
<evidence type="ECO:0000313" key="4">
    <source>
        <dbReference type="EMBL" id="EFV14442.2"/>
    </source>
</evidence>
<dbReference type="EMBL" id="ACZI02000003">
    <property type="protein sequence ID" value="EFV14442.2"/>
    <property type="molecule type" value="Genomic_DNA"/>
</dbReference>